<accession>A0A552WUG6</accession>
<proteinExistence type="predicted"/>
<evidence type="ECO:0000313" key="2">
    <source>
        <dbReference type="Proteomes" id="UP000318693"/>
    </source>
</evidence>
<dbReference type="AlphaFoldDB" id="A0A552WUG6"/>
<dbReference type="RefSeq" id="WP_143417541.1">
    <property type="nucleotide sequence ID" value="NZ_VJXR01000010.1"/>
</dbReference>
<dbReference type="EMBL" id="VJXR01000010">
    <property type="protein sequence ID" value="TRW46397.1"/>
    <property type="molecule type" value="Genomic_DNA"/>
</dbReference>
<gene>
    <name evidence="1" type="ORF">FJ693_05575</name>
</gene>
<name>A0A552WUG6_9MICO</name>
<sequence>MDPQEAALDRVREAATVAQQAGDAYDAALEGRAEAVRAARDAGVPWAALTAATGVTMQALHATLKRKSKA</sequence>
<organism evidence="1 2">
    <name type="scientific">Georgenia yuyongxinii</name>
    <dbReference type="NCBI Taxonomy" id="2589797"/>
    <lineage>
        <taxon>Bacteria</taxon>
        <taxon>Bacillati</taxon>
        <taxon>Actinomycetota</taxon>
        <taxon>Actinomycetes</taxon>
        <taxon>Micrococcales</taxon>
        <taxon>Bogoriellaceae</taxon>
        <taxon>Georgenia</taxon>
    </lineage>
</organism>
<protein>
    <submittedName>
        <fullName evidence="1">Uncharacterized protein</fullName>
    </submittedName>
</protein>
<keyword evidence="2" id="KW-1185">Reference proteome</keyword>
<comment type="caution">
    <text evidence="1">The sequence shown here is derived from an EMBL/GenBank/DDBJ whole genome shotgun (WGS) entry which is preliminary data.</text>
</comment>
<reference evidence="1 2" key="1">
    <citation type="submission" date="2019-07" db="EMBL/GenBank/DDBJ databases">
        <title>Georgenia wutianyii sp. nov. and Georgenia *** sp. nov. isolated from plateau pika (Ochotona curzoniae) in the Qinghai-Tibet plateau of China.</title>
        <authorList>
            <person name="Tian Z."/>
        </authorList>
    </citation>
    <scope>NUCLEOTIDE SEQUENCE [LARGE SCALE GENOMIC DNA]</scope>
    <source>
        <strain evidence="1 2">Z446</strain>
    </source>
</reference>
<dbReference type="Proteomes" id="UP000318693">
    <property type="component" value="Unassembled WGS sequence"/>
</dbReference>
<evidence type="ECO:0000313" key="1">
    <source>
        <dbReference type="EMBL" id="TRW46397.1"/>
    </source>
</evidence>